<feature type="domain" description="HDOD" evidence="2">
    <location>
        <begin position="30"/>
        <end position="229"/>
    </location>
</feature>
<dbReference type="EMBL" id="JAAGOH010000020">
    <property type="protein sequence ID" value="NDY92688.1"/>
    <property type="molecule type" value="Genomic_DNA"/>
</dbReference>
<evidence type="ECO:0000256" key="1">
    <source>
        <dbReference type="SAM" id="MobiDB-lite"/>
    </source>
</evidence>
<gene>
    <name evidence="3" type="ORF">G3A44_15970</name>
</gene>
<dbReference type="AlphaFoldDB" id="A0A7C9PIJ0"/>
<proteinExistence type="predicted"/>
<keyword evidence="4" id="KW-1185">Reference proteome</keyword>
<dbReference type="InterPro" id="IPR013976">
    <property type="entry name" value="HDOD"/>
</dbReference>
<dbReference type="RefSeq" id="WP_163458736.1">
    <property type="nucleotide sequence ID" value="NZ_JAAGOH010000020.1"/>
</dbReference>
<name>A0A7C9PIJ0_9BURK</name>
<dbReference type="InterPro" id="IPR052340">
    <property type="entry name" value="RNase_Y/CdgJ"/>
</dbReference>
<evidence type="ECO:0000313" key="3">
    <source>
        <dbReference type="EMBL" id="NDY92688.1"/>
    </source>
</evidence>
<dbReference type="PANTHER" id="PTHR33525:SF3">
    <property type="entry name" value="RIBONUCLEASE Y"/>
    <property type="match status" value="1"/>
</dbReference>
<dbReference type="Proteomes" id="UP000484255">
    <property type="component" value="Unassembled WGS sequence"/>
</dbReference>
<organism evidence="3 4">
    <name type="scientific">Ideonella livida</name>
    <dbReference type="NCBI Taxonomy" id="2707176"/>
    <lineage>
        <taxon>Bacteria</taxon>
        <taxon>Pseudomonadati</taxon>
        <taxon>Pseudomonadota</taxon>
        <taxon>Betaproteobacteria</taxon>
        <taxon>Burkholderiales</taxon>
        <taxon>Sphaerotilaceae</taxon>
        <taxon>Ideonella</taxon>
    </lineage>
</organism>
<evidence type="ECO:0000313" key="4">
    <source>
        <dbReference type="Proteomes" id="UP000484255"/>
    </source>
</evidence>
<feature type="compositionally biased region" description="Low complexity" evidence="1">
    <location>
        <begin position="294"/>
        <end position="308"/>
    </location>
</feature>
<sequence length="308" mass="33612">MPDTPKPFRVPAPLAAGLGWWVRRLAPADLPIMASTASALEGLRAIEDEVDARMLTEVIGVDPLMTLKLLIHTTQLQRGRRLGEAETVREALVMTGITPFFRDFGPQPTVEQHLADLPEALDGLQRVLHRACRASRFALGFAVHRMDQDAPVIHEAALLHDFAEMLLWLHAPVLALQMQQRQQADPTLRSAAIQRELLGCTLPEVQHALMVQWRLPPLLVQISDDRHAEASQVRNVLLAVRLARHSAASWDNPALPDDVRDIARLLNLGENPTLALLQDLDEDMAPDLPPAPSPAALGGPPSAGAAAG</sequence>
<evidence type="ECO:0000259" key="2">
    <source>
        <dbReference type="PROSITE" id="PS51833"/>
    </source>
</evidence>
<dbReference type="Gene3D" id="1.10.3210.10">
    <property type="entry name" value="Hypothetical protein af1432"/>
    <property type="match status" value="1"/>
</dbReference>
<comment type="caution">
    <text evidence="3">The sequence shown here is derived from an EMBL/GenBank/DDBJ whole genome shotgun (WGS) entry which is preliminary data.</text>
</comment>
<dbReference type="SUPFAM" id="SSF109604">
    <property type="entry name" value="HD-domain/PDEase-like"/>
    <property type="match status" value="1"/>
</dbReference>
<feature type="region of interest" description="Disordered" evidence="1">
    <location>
        <begin position="283"/>
        <end position="308"/>
    </location>
</feature>
<accession>A0A7C9PIJ0</accession>
<protein>
    <submittedName>
        <fullName evidence="3">HDOD domain-containing protein</fullName>
    </submittedName>
</protein>
<dbReference type="Pfam" id="PF08668">
    <property type="entry name" value="HDOD"/>
    <property type="match status" value="1"/>
</dbReference>
<dbReference type="PROSITE" id="PS51833">
    <property type="entry name" value="HDOD"/>
    <property type="match status" value="1"/>
</dbReference>
<reference evidence="3 4" key="1">
    <citation type="submission" date="2020-02" db="EMBL/GenBank/DDBJ databases">
        <title>Ideonella bacterium strain TBM-1.</title>
        <authorList>
            <person name="Chen W.-M."/>
        </authorList>
    </citation>
    <scope>NUCLEOTIDE SEQUENCE [LARGE SCALE GENOMIC DNA]</scope>
    <source>
        <strain evidence="3 4">TBM-1</strain>
    </source>
</reference>
<dbReference type="PANTHER" id="PTHR33525">
    <property type="match status" value="1"/>
</dbReference>